<feature type="region of interest" description="Disordered" evidence="4">
    <location>
        <begin position="208"/>
        <end position="238"/>
    </location>
</feature>
<comment type="subcellular location">
    <subcellularLocation>
        <location evidence="3">Membrane</location>
    </subcellularLocation>
</comment>
<dbReference type="Gene3D" id="1.10.238.10">
    <property type="entry name" value="EF-hand"/>
    <property type="match status" value="1"/>
</dbReference>
<dbReference type="GO" id="GO:0016020">
    <property type="term" value="C:membrane"/>
    <property type="evidence" value="ECO:0007669"/>
    <property type="project" value="UniProtKB-SubCell"/>
</dbReference>
<dbReference type="AlphaFoldDB" id="A0AAP0F8Z2"/>
<comment type="subunit">
    <text evidence="3">Homodimer. Interacts with CIPK.</text>
</comment>
<dbReference type="GO" id="GO:0019900">
    <property type="term" value="F:kinase binding"/>
    <property type="evidence" value="ECO:0007669"/>
    <property type="project" value="UniProtKB-UniRule"/>
</dbReference>
<dbReference type="SUPFAM" id="SSF47473">
    <property type="entry name" value="EF-hand"/>
    <property type="match status" value="1"/>
</dbReference>
<dbReference type="PROSITE" id="PS50222">
    <property type="entry name" value="EF_HAND_2"/>
    <property type="match status" value="1"/>
</dbReference>
<keyword evidence="1 3" id="KW-0677">Repeat</keyword>
<sequence>MEDSLILASQTALSVSEVKVLLLFKSISNSVGDDVIISKEKFQLVLFKNRKKENLFANHIFDQLDVKEKGVIDFGDFFRSLSVFHPNAPREDKISFSFKLYDLDGTGFIECQEGQGHGHVPFGLGFPRICMGEWAARNRFMLLPRQDVDLAYIDGRRHMVSSLLGGLGGAQPVMEEPNLSRRSPALQSKKGVWPWASMALGRTAVQAAEEGSPAAAEEEGVSNTACDRASVENGRRRRRSFKDSKLNGNERQMILILKSSETIPWIGFAEAIEGLTGLGAEQSNAQGLALVAHKDTMVIAKGNTIRHGLGVAGGTGEILW</sequence>
<keyword evidence="3" id="KW-0106">Calcium</keyword>
<evidence type="ECO:0000256" key="3">
    <source>
        <dbReference type="RuleBase" id="RU369080"/>
    </source>
</evidence>
<keyword evidence="7" id="KW-1185">Reference proteome</keyword>
<dbReference type="GO" id="GO:0019722">
    <property type="term" value="P:calcium-mediated signaling"/>
    <property type="evidence" value="ECO:0007669"/>
    <property type="project" value="UniProtKB-UniRule"/>
</dbReference>
<comment type="similarity">
    <text evidence="2 3">Belongs to the calcineurin regulatory subunit family.</text>
</comment>
<evidence type="ECO:0000313" key="6">
    <source>
        <dbReference type="EMBL" id="KAK9106976.1"/>
    </source>
</evidence>
<dbReference type="EMBL" id="JBBNAF010000010">
    <property type="protein sequence ID" value="KAK9106976.1"/>
    <property type="molecule type" value="Genomic_DNA"/>
</dbReference>
<evidence type="ECO:0000256" key="1">
    <source>
        <dbReference type="ARBA" id="ARBA00022737"/>
    </source>
</evidence>
<dbReference type="PANTHER" id="PTHR23056:SF44">
    <property type="entry name" value="CALCINEURIN B-LIKE PROTEIN 1"/>
    <property type="match status" value="1"/>
</dbReference>
<reference evidence="6 7" key="1">
    <citation type="submission" date="2024-01" db="EMBL/GenBank/DDBJ databases">
        <title>Genome assemblies of Stephania.</title>
        <authorList>
            <person name="Yang L."/>
        </authorList>
    </citation>
    <scope>NUCLEOTIDE SEQUENCE [LARGE SCALE GENOMIC DNA]</scope>
    <source>
        <strain evidence="6">YNDBR</strain>
        <tissue evidence="6">Leaf</tissue>
    </source>
</reference>
<keyword evidence="3" id="KW-0479">Metal-binding</keyword>
<evidence type="ECO:0000259" key="5">
    <source>
        <dbReference type="PROSITE" id="PS50222"/>
    </source>
</evidence>
<dbReference type="PANTHER" id="PTHR23056">
    <property type="entry name" value="CALCINEURIN B"/>
    <property type="match status" value="1"/>
</dbReference>
<comment type="caution">
    <text evidence="6">The sequence shown here is derived from an EMBL/GenBank/DDBJ whole genome shotgun (WGS) entry which is preliminary data.</text>
</comment>
<organism evidence="6 7">
    <name type="scientific">Stephania yunnanensis</name>
    <dbReference type="NCBI Taxonomy" id="152371"/>
    <lineage>
        <taxon>Eukaryota</taxon>
        <taxon>Viridiplantae</taxon>
        <taxon>Streptophyta</taxon>
        <taxon>Embryophyta</taxon>
        <taxon>Tracheophyta</taxon>
        <taxon>Spermatophyta</taxon>
        <taxon>Magnoliopsida</taxon>
        <taxon>Ranunculales</taxon>
        <taxon>Menispermaceae</taxon>
        <taxon>Menispermoideae</taxon>
        <taxon>Cissampelideae</taxon>
        <taxon>Stephania</taxon>
    </lineage>
</organism>
<dbReference type="GO" id="GO:0005509">
    <property type="term" value="F:calcium ion binding"/>
    <property type="evidence" value="ECO:0007669"/>
    <property type="project" value="UniProtKB-UniRule"/>
</dbReference>
<dbReference type="InterPro" id="IPR045198">
    <property type="entry name" value="CNBL1-10"/>
</dbReference>
<dbReference type="Proteomes" id="UP001420932">
    <property type="component" value="Unassembled WGS sequence"/>
</dbReference>
<name>A0AAP0F8Z2_9MAGN</name>
<evidence type="ECO:0000313" key="7">
    <source>
        <dbReference type="Proteomes" id="UP001420932"/>
    </source>
</evidence>
<comment type="function">
    <text evidence="3">Acts as a calcium sensor. CBL proteins interact with CIPK serine-threonine protein kinases. Binding of a CBL protein to the regulatory NAF domain of a CIPK protein lead to the activation of the kinase in a calcium-dependent manner.</text>
</comment>
<accession>A0AAP0F8Z2</accession>
<evidence type="ECO:0000256" key="4">
    <source>
        <dbReference type="SAM" id="MobiDB-lite"/>
    </source>
</evidence>
<keyword evidence="3" id="KW-0472">Membrane</keyword>
<feature type="domain" description="EF-hand" evidence="5">
    <location>
        <begin position="52"/>
        <end position="87"/>
    </location>
</feature>
<evidence type="ECO:0000256" key="2">
    <source>
        <dbReference type="ARBA" id="ARBA00023774"/>
    </source>
</evidence>
<protein>
    <recommendedName>
        <fullName evidence="3">Calcineurin B-like protein</fullName>
    </recommendedName>
</protein>
<dbReference type="InterPro" id="IPR011992">
    <property type="entry name" value="EF-hand-dom_pair"/>
</dbReference>
<dbReference type="InterPro" id="IPR002048">
    <property type="entry name" value="EF_hand_dom"/>
</dbReference>
<gene>
    <name evidence="6" type="ORF">Syun_022987</name>
</gene>
<proteinExistence type="inferred from homology"/>